<feature type="region of interest" description="Disordered" evidence="7">
    <location>
        <begin position="1"/>
        <end position="74"/>
    </location>
</feature>
<feature type="region of interest" description="Disordered" evidence="7">
    <location>
        <begin position="439"/>
        <end position="499"/>
    </location>
</feature>
<dbReference type="OrthoDB" id="6159439at2759"/>
<comment type="subcellular location">
    <subcellularLocation>
        <location evidence="1 5 6">Nucleus</location>
    </subcellularLocation>
</comment>
<dbReference type="Pfam" id="PF00046">
    <property type="entry name" value="Homeodomain"/>
    <property type="match status" value="1"/>
</dbReference>
<keyword evidence="2 5" id="KW-0238">DNA-binding</keyword>
<dbReference type="PROSITE" id="PS00027">
    <property type="entry name" value="HOMEOBOX_1"/>
    <property type="match status" value="1"/>
</dbReference>
<evidence type="ECO:0000256" key="6">
    <source>
        <dbReference type="RuleBase" id="RU000682"/>
    </source>
</evidence>
<dbReference type="PROSITE" id="PS50071">
    <property type="entry name" value="HOMEOBOX_2"/>
    <property type="match status" value="1"/>
</dbReference>
<evidence type="ECO:0000313" key="9">
    <source>
        <dbReference type="EMBL" id="ROT67317.1"/>
    </source>
</evidence>
<keyword evidence="4 5" id="KW-0539">Nucleus</keyword>
<feature type="region of interest" description="Disordered" evidence="7">
    <location>
        <begin position="293"/>
        <end position="401"/>
    </location>
</feature>
<evidence type="ECO:0000313" key="10">
    <source>
        <dbReference type="Proteomes" id="UP000283509"/>
    </source>
</evidence>
<feature type="region of interest" description="Disordered" evidence="7">
    <location>
        <begin position="157"/>
        <end position="177"/>
    </location>
</feature>
<gene>
    <name evidence="9" type="ORF">C7M84_014607</name>
</gene>
<dbReference type="InterPro" id="IPR009057">
    <property type="entry name" value="Homeodomain-like_sf"/>
</dbReference>
<accession>A0A423SSZ0</accession>
<name>A0A423SSZ0_PENVA</name>
<proteinExistence type="predicted"/>
<dbReference type="GO" id="GO:0000977">
    <property type="term" value="F:RNA polymerase II transcription regulatory region sequence-specific DNA binding"/>
    <property type="evidence" value="ECO:0007669"/>
    <property type="project" value="TreeGrafter"/>
</dbReference>
<protein>
    <submittedName>
        <fullName evidence="9">Putative homeobox protein aristaless-like</fullName>
    </submittedName>
</protein>
<dbReference type="EMBL" id="QCYY01002822">
    <property type="protein sequence ID" value="ROT67317.1"/>
    <property type="molecule type" value="Genomic_DNA"/>
</dbReference>
<feature type="compositionally biased region" description="Pro residues" evidence="7">
    <location>
        <begin position="37"/>
        <end position="50"/>
    </location>
</feature>
<dbReference type="InterPro" id="IPR001356">
    <property type="entry name" value="HD"/>
</dbReference>
<evidence type="ECO:0000256" key="3">
    <source>
        <dbReference type="ARBA" id="ARBA00023155"/>
    </source>
</evidence>
<dbReference type="InterPro" id="IPR017970">
    <property type="entry name" value="Homeobox_CS"/>
</dbReference>
<keyword evidence="3 5" id="KW-0371">Homeobox</keyword>
<dbReference type="GO" id="GO:0005634">
    <property type="term" value="C:nucleus"/>
    <property type="evidence" value="ECO:0007669"/>
    <property type="project" value="UniProtKB-SubCell"/>
</dbReference>
<dbReference type="GO" id="GO:0000981">
    <property type="term" value="F:DNA-binding transcription factor activity, RNA polymerase II-specific"/>
    <property type="evidence" value="ECO:0007669"/>
    <property type="project" value="InterPro"/>
</dbReference>
<evidence type="ECO:0000256" key="4">
    <source>
        <dbReference type="ARBA" id="ARBA00023242"/>
    </source>
</evidence>
<dbReference type="AlphaFoldDB" id="A0A423SSZ0"/>
<reference evidence="9 10" key="2">
    <citation type="submission" date="2019-01" db="EMBL/GenBank/DDBJ databases">
        <title>The decoding of complex shrimp genome reveals the adaptation for benthos swimmer, frequently molting mechanism and breeding impact on genome.</title>
        <authorList>
            <person name="Sun Y."/>
            <person name="Gao Y."/>
            <person name="Yu Y."/>
        </authorList>
    </citation>
    <scope>NUCLEOTIDE SEQUENCE [LARGE SCALE GENOMIC DNA]</scope>
    <source>
        <tissue evidence="9">Muscle</tissue>
    </source>
</reference>
<feature type="compositionally biased region" description="Acidic residues" evidence="7">
    <location>
        <begin position="349"/>
        <end position="364"/>
    </location>
</feature>
<dbReference type="FunFam" id="1.10.10.60:FF:000679">
    <property type="entry name" value="Homeobox protein aristaless"/>
    <property type="match status" value="1"/>
</dbReference>
<dbReference type="PANTHER" id="PTHR24329:SF543">
    <property type="entry name" value="FI01017P-RELATED"/>
    <property type="match status" value="1"/>
</dbReference>
<evidence type="ECO:0000256" key="7">
    <source>
        <dbReference type="SAM" id="MobiDB-lite"/>
    </source>
</evidence>
<evidence type="ECO:0000256" key="5">
    <source>
        <dbReference type="PROSITE-ProRule" id="PRU00108"/>
    </source>
</evidence>
<feature type="compositionally biased region" description="Basic and acidic residues" evidence="7">
    <location>
        <begin position="293"/>
        <end position="313"/>
    </location>
</feature>
<dbReference type="InterPro" id="IPR000047">
    <property type="entry name" value="HTH_motif"/>
</dbReference>
<dbReference type="STRING" id="6689.A0A423SSZ0"/>
<feature type="compositionally biased region" description="Basic and acidic residues" evidence="7">
    <location>
        <begin position="482"/>
        <end position="499"/>
    </location>
</feature>
<dbReference type="PANTHER" id="PTHR24329">
    <property type="entry name" value="HOMEOBOX PROTEIN ARISTALESS"/>
    <property type="match status" value="1"/>
</dbReference>
<dbReference type="SMART" id="SM00389">
    <property type="entry name" value="HOX"/>
    <property type="match status" value="1"/>
</dbReference>
<feature type="DNA-binding region" description="Homeobox" evidence="5">
    <location>
        <begin position="177"/>
        <end position="236"/>
    </location>
</feature>
<dbReference type="CDD" id="cd00086">
    <property type="entry name" value="homeodomain"/>
    <property type="match status" value="1"/>
</dbReference>
<organism evidence="9 10">
    <name type="scientific">Penaeus vannamei</name>
    <name type="common">Whiteleg shrimp</name>
    <name type="synonym">Litopenaeus vannamei</name>
    <dbReference type="NCBI Taxonomy" id="6689"/>
    <lineage>
        <taxon>Eukaryota</taxon>
        <taxon>Metazoa</taxon>
        <taxon>Ecdysozoa</taxon>
        <taxon>Arthropoda</taxon>
        <taxon>Crustacea</taxon>
        <taxon>Multicrustacea</taxon>
        <taxon>Malacostraca</taxon>
        <taxon>Eumalacostraca</taxon>
        <taxon>Eucarida</taxon>
        <taxon>Decapoda</taxon>
        <taxon>Dendrobranchiata</taxon>
        <taxon>Penaeoidea</taxon>
        <taxon>Penaeidae</taxon>
        <taxon>Penaeus</taxon>
    </lineage>
</organism>
<reference evidence="9 10" key="1">
    <citation type="submission" date="2018-04" db="EMBL/GenBank/DDBJ databases">
        <authorList>
            <person name="Zhang X."/>
            <person name="Yuan J."/>
            <person name="Li F."/>
            <person name="Xiang J."/>
        </authorList>
    </citation>
    <scope>NUCLEOTIDE SEQUENCE [LARGE SCALE GENOMIC DNA]</scope>
    <source>
        <tissue evidence="9">Muscle</tissue>
    </source>
</reference>
<feature type="compositionally biased region" description="Low complexity" evidence="7">
    <location>
        <begin position="454"/>
        <end position="471"/>
    </location>
</feature>
<dbReference type="SUPFAM" id="SSF46689">
    <property type="entry name" value="Homeodomain-like"/>
    <property type="match status" value="1"/>
</dbReference>
<dbReference type="Gene3D" id="1.10.10.60">
    <property type="entry name" value="Homeodomain-like"/>
    <property type="match status" value="1"/>
</dbReference>
<dbReference type="Proteomes" id="UP000283509">
    <property type="component" value="Unassembled WGS sequence"/>
</dbReference>
<comment type="caution">
    <text evidence="9">The sequence shown here is derived from an EMBL/GenBank/DDBJ whole genome shotgun (WGS) entry which is preliminary data.</text>
</comment>
<feature type="compositionally biased region" description="Pro residues" evidence="7">
    <location>
        <begin position="59"/>
        <end position="73"/>
    </location>
</feature>
<sequence>MLGERRHVGGHVRGQEGAPTHATSPTSHAPAPRTPAGTPPTPPSPPPAPSQEPLNFSRPKPPSSPPELAPPPTSLHARLGLEMARAGLGGGGGGRLGMLGEHHGRVGGLVPPLLPASSLFPHLNFGLGHDDGEERGLKRPLEEDLEPHHLDLSPFEAHHQRPITLQPPHLEEPRRKQRRYRTTFTTYQLEEMEKVFLKTQYPDVVTREELAMKIGLTEARIQVWFQNRRAKWRKQEKAAAAQAVFQPLLPLMRDPRASAAAAYRYPLLGHLGSPLLYPSSFHALLAQLSAHHKAETAQEGAHQKNENAPDDAHVSAGHNGPSDSDRHETPSKRGDQHALTEPQGTQMEEKEEEGEEDEEKDEVAEELRQAEVSAQGRESPGRGGFPGLDPKPSEVPRPPLDVKSLATLRALDQYRTLDLRALEDYRRALELRTLEARAAQYGPHMHQEAPNHQPSGRSTPSPGPSPSTHTPPESPACNEETLFGKRPEYNIDSLLKKEA</sequence>
<evidence type="ECO:0000259" key="8">
    <source>
        <dbReference type="PROSITE" id="PS50071"/>
    </source>
</evidence>
<evidence type="ECO:0000256" key="2">
    <source>
        <dbReference type="ARBA" id="ARBA00023125"/>
    </source>
</evidence>
<evidence type="ECO:0000256" key="1">
    <source>
        <dbReference type="ARBA" id="ARBA00004123"/>
    </source>
</evidence>
<keyword evidence="10" id="KW-1185">Reference proteome</keyword>
<dbReference type="InterPro" id="IPR050649">
    <property type="entry name" value="Paired_Homeobox_TFs"/>
</dbReference>
<feature type="compositionally biased region" description="Basic and acidic residues" evidence="7">
    <location>
        <begin position="323"/>
        <end position="338"/>
    </location>
</feature>
<feature type="domain" description="Homeobox" evidence="8">
    <location>
        <begin position="175"/>
        <end position="235"/>
    </location>
</feature>
<dbReference type="PRINTS" id="PR00031">
    <property type="entry name" value="HTHREPRESSR"/>
</dbReference>